<keyword evidence="2" id="KW-1185">Reference proteome</keyword>
<evidence type="ECO:0000313" key="2">
    <source>
        <dbReference type="Proteomes" id="UP000554482"/>
    </source>
</evidence>
<accession>A0A7J6VBV3</accession>
<organism evidence="1 2">
    <name type="scientific">Thalictrum thalictroides</name>
    <name type="common">Rue-anemone</name>
    <name type="synonym">Anemone thalictroides</name>
    <dbReference type="NCBI Taxonomy" id="46969"/>
    <lineage>
        <taxon>Eukaryota</taxon>
        <taxon>Viridiplantae</taxon>
        <taxon>Streptophyta</taxon>
        <taxon>Embryophyta</taxon>
        <taxon>Tracheophyta</taxon>
        <taxon>Spermatophyta</taxon>
        <taxon>Magnoliopsida</taxon>
        <taxon>Ranunculales</taxon>
        <taxon>Ranunculaceae</taxon>
        <taxon>Thalictroideae</taxon>
        <taxon>Thalictrum</taxon>
    </lineage>
</organism>
<sequence>MFLRSNFQNCWIPKLLGINTFSREEATLRKATKERLDCVGIDVPTIEVRFEHLNVDAEAYVVGIDVPTIEVRFEHP</sequence>
<dbReference type="Proteomes" id="UP000554482">
    <property type="component" value="Unassembled WGS sequence"/>
</dbReference>
<comment type="caution">
    <text evidence="1">The sequence shown here is derived from an EMBL/GenBank/DDBJ whole genome shotgun (WGS) entry which is preliminary data.</text>
</comment>
<dbReference type="OrthoDB" id="66620at2759"/>
<proteinExistence type="predicted"/>
<name>A0A7J6VBV3_THATH</name>
<reference evidence="1 2" key="1">
    <citation type="submission" date="2020-06" db="EMBL/GenBank/DDBJ databases">
        <title>Transcriptomic and genomic resources for Thalictrum thalictroides and T. hernandezii: Facilitating candidate gene discovery in an emerging model plant lineage.</title>
        <authorList>
            <person name="Arias T."/>
            <person name="Riano-Pachon D.M."/>
            <person name="Di Stilio V.S."/>
        </authorList>
    </citation>
    <scope>NUCLEOTIDE SEQUENCE [LARGE SCALE GENOMIC DNA]</scope>
    <source>
        <strain evidence="2">cv. WT478/WT964</strain>
        <tissue evidence="1">Leaves</tissue>
    </source>
</reference>
<protein>
    <submittedName>
        <fullName evidence="1">Uncharacterized protein</fullName>
    </submittedName>
</protein>
<evidence type="ECO:0000313" key="1">
    <source>
        <dbReference type="EMBL" id="KAF5182559.1"/>
    </source>
</evidence>
<dbReference type="EMBL" id="JABWDY010034569">
    <property type="protein sequence ID" value="KAF5182559.1"/>
    <property type="molecule type" value="Genomic_DNA"/>
</dbReference>
<gene>
    <name evidence="1" type="ORF">FRX31_027854</name>
</gene>
<dbReference type="AlphaFoldDB" id="A0A7J6VBV3"/>